<feature type="binding site" evidence="7">
    <location>
        <position position="238"/>
    </location>
    <ligand>
        <name>ATP</name>
        <dbReference type="ChEBI" id="CHEBI:30616"/>
    </ligand>
</feature>
<sequence length="496" mass="58600">MRVNRNKENQYNPQYLSPNDYNQYNNAFATPYNQQEYQYVTPTPGNDTYYQTDKLYTQNEQPLKLNTQRQNSANHSDSQSVSSRQSPLRKTLNDYEWANPGQLGAGSYGVVRLAYDKYTKERFAIKIMQKSQIFKFCTIDNLKREIKIQKRMVHPNICKLFHYFEDKQNVYLVLEYAQRGNLFSVLKKANKMDESVAFWYFYQTCLAIDHLHHNQIIHRDLKPENLLVDQGNNIKVCDFGWSAENSNNQIRTTFCGTVDYMAPEMVKRSTYDHRIDIWSLGVLLFELVHGYAPFQGNNQNQKLDNISKNKPIQFRPNLEFDLVDLIKNILQPNPEYRLTMAQIFDHPWMMRQYKKMNIDINQVLQQQEARINHPSSMNSFSSFGNLDTTLKERVNRAQTLNNDRSRNNSNHSHDYKKQNTDQTDKKRTYSSNNRQKGYAFQGIQEVEEPSLMHSGVYEKIKLMNNRKVQQQEEEETFFDKIMIAFGCISRDKSKKK</sequence>
<dbReference type="OrthoDB" id="377346at2759"/>
<evidence type="ECO:0000256" key="9">
    <source>
        <dbReference type="PROSITE-ProRule" id="PRU10141"/>
    </source>
</evidence>
<dbReference type="CDD" id="cd14007">
    <property type="entry name" value="STKc_Aurora"/>
    <property type="match status" value="1"/>
</dbReference>
<dbReference type="KEGG" id="tet:TTHERM_00070970"/>
<keyword evidence="15" id="KW-1185">Reference proteome</keyword>
<dbReference type="GO" id="GO:0005524">
    <property type="term" value="F:ATP binding"/>
    <property type="evidence" value="ECO:0007669"/>
    <property type="project" value="UniProtKB-UniRule"/>
</dbReference>
<dbReference type="GO" id="GO:0004674">
    <property type="term" value="F:protein serine/threonine kinase activity"/>
    <property type="evidence" value="ECO:0007669"/>
    <property type="project" value="UniProtKB-KW"/>
</dbReference>
<accession>I7M704</accession>
<dbReference type="EMBL" id="GG662853">
    <property type="protein sequence ID" value="EAR87590.3"/>
    <property type="molecule type" value="Genomic_DNA"/>
</dbReference>
<dbReference type="Gene3D" id="1.10.510.10">
    <property type="entry name" value="Transferase(Phosphotransferase) domain 1"/>
    <property type="match status" value="1"/>
</dbReference>
<evidence type="ECO:0000256" key="2">
    <source>
        <dbReference type="ARBA" id="ARBA00022679"/>
    </source>
</evidence>
<evidence type="ECO:0000313" key="15">
    <source>
        <dbReference type="Proteomes" id="UP000009168"/>
    </source>
</evidence>
<evidence type="ECO:0000313" key="14">
    <source>
        <dbReference type="EMBL" id="EAR87590.3"/>
    </source>
</evidence>
<dbReference type="SMART" id="SM00220">
    <property type="entry name" value="S_TKc"/>
    <property type="match status" value="1"/>
</dbReference>
<feature type="region of interest" description="Disordered" evidence="12">
    <location>
        <begin position="1"/>
        <end position="26"/>
    </location>
</feature>
<evidence type="ECO:0000256" key="5">
    <source>
        <dbReference type="ARBA" id="ARBA00022840"/>
    </source>
</evidence>
<feature type="cross-link" description="Glycyl lysine isopeptide (Lys-Gly) (interchain with G-Cter in SUMO2)" evidence="8">
    <location>
        <position position="222"/>
    </location>
</feature>
<evidence type="ECO:0000256" key="6">
    <source>
        <dbReference type="PIRSR" id="PIRSR630616-1"/>
    </source>
</evidence>
<proteinExistence type="inferred from homology"/>
<name>I7M704_TETTS</name>
<dbReference type="EC" id="2.7.11.1" evidence="11"/>
<keyword evidence="4 11" id="KW-0418">Kinase</keyword>
<dbReference type="FunFam" id="3.30.200.20:FF:000042">
    <property type="entry name" value="Aurora kinase A"/>
    <property type="match status" value="1"/>
</dbReference>
<reference evidence="15" key="1">
    <citation type="journal article" date="2006" name="PLoS Biol.">
        <title>Macronuclear genome sequence of the ciliate Tetrahymena thermophila, a model eukaryote.</title>
        <authorList>
            <person name="Eisen J.A."/>
            <person name="Coyne R.S."/>
            <person name="Wu M."/>
            <person name="Wu D."/>
            <person name="Thiagarajan M."/>
            <person name="Wortman J.R."/>
            <person name="Badger J.H."/>
            <person name="Ren Q."/>
            <person name="Amedeo P."/>
            <person name="Jones K.M."/>
            <person name="Tallon L.J."/>
            <person name="Delcher A.L."/>
            <person name="Salzberg S.L."/>
            <person name="Silva J.C."/>
            <person name="Haas B.J."/>
            <person name="Majoros W.H."/>
            <person name="Farzad M."/>
            <person name="Carlton J.M."/>
            <person name="Smith R.K. Jr."/>
            <person name="Garg J."/>
            <person name="Pearlman R.E."/>
            <person name="Karrer K.M."/>
            <person name="Sun L."/>
            <person name="Manning G."/>
            <person name="Elde N.C."/>
            <person name="Turkewitz A.P."/>
            <person name="Asai D.J."/>
            <person name="Wilkes D.E."/>
            <person name="Wang Y."/>
            <person name="Cai H."/>
            <person name="Collins K."/>
            <person name="Stewart B.A."/>
            <person name="Lee S.R."/>
            <person name="Wilamowska K."/>
            <person name="Weinberg Z."/>
            <person name="Ruzzo W.L."/>
            <person name="Wloga D."/>
            <person name="Gaertig J."/>
            <person name="Frankel J."/>
            <person name="Tsao C.-C."/>
            <person name="Gorovsky M.A."/>
            <person name="Keeling P.J."/>
            <person name="Waller R.F."/>
            <person name="Patron N.J."/>
            <person name="Cherry J.M."/>
            <person name="Stover N.A."/>
            <person name="Krieger C.J."/>
            <person name="del Toro C."/>
            <person name="Ryder H.F."/>
            <person name="Williamson S.C."/>
            <person name="Barbeau R.A."/>
            <person name="Hamilton E.P."/>
            <person name="Orias E."/>
        </authorList>
    </citation>
    <scope>NUCLEOTIDE SEQUENCE [LARGE SCALE GENOMIC DNA]</scope>
    <source>
        <strain evidence="15">SB210</strain>
    </source>
</reference>
<dbReference type="InterPro" id="IPR011009">
    <property type="entry name" value="Kinase-like_dom_sf"/>
</dbReference>
<dbReference type="OMA" id="PCQIKSK"/>
<evidence type="ECO:0000256" key="12">
    <source>
        <dbReference type="SAM" id="MobiDB-lite"/>
    </source>
</evidence>
<protein>
    <recommendedName>
        <fullName evidence="11">Aurora kinase</fullName>
        <ecNumber evidence="11">2.7.11.1</ecNumber>
    </recommendedName>
</protein>
<dbReference type="PROSITE" id="PS00108">
    <property type="entry name" value="PROTEIN_KINASE_ST"/>
    <property type="match status" value="1"/>
</dbReference>
<feature type="active site" description="Proton acceptor" evidence="6">
    <location>
        <position position="220"/>
    </location>
</feature>
<organism evidence="14 15">
    <name type="scientific">Tetrahymena thermophila (strain SB210)</name>
    <dbReference type="NCBI Taxonomy" id="312017"/>
    <lineage>
        <taxon>Eukaryota</taxon>
        <taxon>Sar</taxon>
        <taxon>Alveolata</taxon>
        <taxon>Ciliophora</taxon>
        <taxon>Intramacronucleata</taxon>
        <taxon>Oligohymenophorea</taxon>
        <taxon>Hymenostomatida</taxon>
        <taxon>Tetrahymenina</taxon>
        <taxon>Tetrahymenidae</taxon>
        <taxon>Tetrahymena</taxon>
    </lineage>
</organism>
<comment type="catalytic activity">
    <reaction evidence="11">
        <text>L-seryl-[protein] + ATP = O-phospho-L-seryl-[protein] + ADP + H(+)</text>
        <dbReference type="Rhea" id="RHEA:17989"/>
        <dbReference type="Rhea" id="RHEA-COMP:9863"/>
        <dbReference type="Rhea" id="RHEA-COMP:11604"/>
        <dbReference type="ChEBI" id="CHEBI:15378"/>
        <dbReference type="ChEBI" id="CHEBI:29999"/>
        <dbReference type="ChEBI" id="CHEBI:30616"/>
        <dbReference type="ChEBI" id="CHEBI:83421"/>
        <dbReference type="ChEBI" id="CHEBI:456216"/>
        <dbReference type="EC" id="2.7.11.1"/>
    </reaction>
</comment>
<evidence type="ECO:0000256" key="10">
    <source>
        <dbReference type="RuleBase" id="RU000304"/>
    </source>
</evidence>
<evidence type="ECO:0000256" key="11">
    <source>
        <dbReference type="RuleBase" id="RU367134"/>
    </source>
</evidence>
<keyword evidence="2 11" id="KW-0808">Transferase</keyword>
<feature type="compositionally biased region" description="Low complexity" evidence="12">
    <location>
        <begin position="76"/>
        <end position="86"/>
    </location>
</feature>
<feature type="compositionally biased region" description="Polar residues" evidence="12">
    <location>
        <begin position="9"/>
        <end position="26"/>
    </location>
</feature>
<dbReference type="Pfam" id="PF00069">
    <property type="entry name" value="Pkinase"/>
    <property type="match status" value="1"/>
</dbReference>
<keyword evidence="3 7" id="KW-0547">Nucleotide-binding</keyword>
<dbReference type="PROSITE" id="PS00107">
    <property type="entry name" value="PROTEIN_KINASE_ATP"/>
    <property type="match status" value="1"/>
</dbReference>
<dbReference type="PANTHER" id="PTHR24350">
    <property type="entry name" value="SERINE/THREONINE-PROTEIN KINASE IAL-RELATED"/>
    <property type="match status" value="1"/>
</dbReference>
<dbReference type="eggNOG" id="KOG0580">
    <property type="taxonomic scope" value="Eukaryota"/>
</dbReference>
<dbReference type="SUPFAM" id="SSF56112">
    <property type="entry name" value="Protein kinase-like (PK-like)"/>
    <property type="match status" value="1"/>
</dbReference>
<dbReference type="InterPro" id="IPR000719">
    <property type="entry name" value="Prot_kinase_dom"/>
</dbReference>
<feature type="binding site" evidence="7 9">
    <location>
        <position position="126"/>
    </location>
    <ligand>
        <name>ATP</name>
        <dbReference type="ChEBI" id="CHEBI:30616"/>
    </ligand>
</feature>
<keyword evidence="1 10" id="KW-0723">Serine/threonine-protein kinase</keyword>
<dbReference type="GeneID" id="7832595"/>
<feature type="binding site" evidence="7">
    <location>
        <begin position="175"/>
        <end position="177"/>
    </location>
    <ligand>
        <name>ATP</name>
        <dbReference type="ChEBI" id="CHEBI:30616"/>
    </ligand>
</feature>
<dbReference type="Proteomes" id="UP000009168">
    <property type="component" value="Unassembled WGS sequence"/>
</dbReference>
<evidence type="ECO:0000256" key="1">
    <source>
        <dbReference type="ARBA" id="ARBA00022527"/>
    </source>
</evidence>
<dbReference type="PROSITE" id="PS50011">
    <property type="entry name" value="PROTEIN_KINASE_DOM"/>
    <property type="match status" value="1"/>
</dbReference>
<dbReference type="InterPro" id="IPR017441">
    <property type="entry name" value="Protein_kinase_ATP_BS"/>
</dbReference>
<evidence type="ECO:0000256" key="4">
    <source>
        <dbReference type="ARBA" id="ARBA00022777"/>
    </source>
</evidence>
<feature type="region of interest" description="Disordered" evidence="12">
    <location>
        <begin position="68"/>
        <end position="87"/>
    </location>
</feature>
<feature type="domain" description="Protein kinase" evidence="13">
    <location>
        <begin position="97"/>
        <end position="349"/>
    </location>
</feature>
<dbReference type="RefSeq" id="XP_001007835.3">
    <property type="nucleotide sequence ID" value="XM_001007835.4"/>
</dbReference>
<feature type="binding site" evidence="7">
    <location>
        <begin position="224"/>
        <end position="225"/>
    </location>
    <ligand>
        <name>ATP</name>
        <dbReference type="ChEBI" id="CHEBI:30616"/>
    </ligand>
</feature>
<feature type="compositionally biased region" description="Basic and acidic residues" evidence="12">
    <location>
        <begin position="403"/>
        <end position="427"/>
    </location>
</feature>
<evidence type="ECO:0000256" key="3">
    <source>
        <dbReference type="ARBA" id="ARBA00022741"/>
    </source>
</evidence>
<keyword evidence="5 7" id="KW-0067">ATP-binding</keyword>
<dbReference type="STRING" id="312017.I7M704"/>
<comment type="similarity">
    <text evidence="11">Belongs to the protein kinase superfamily. Ser/Thr protein kinase family. Aurora subfamily.</text>
</comment>
<evidence type="ECO:0000259" key="13">
    <source>
        <dbReference type="PROSITE" id="PS50011"/>
    </source>
</evidence>
<dbReference type="InterPro" id="IPR030616">
    <property type="entry name" value="Aur-like"/>
</dbReference>
<dbReference type="HOGENOM" id="CLU_000288_63_4_1"/>
<comment type="catalytic activity">
    <reaction evidence="11">
        <text>L-threonyl-[protein] + ATP = O-phospho-L-threonyl-[protein] + ADP + H(+)</text>
        <dbReference type="Rhea" id="RHEA:46608"/>
        <dbReference type="Rhea" id="RHEA-COMP:11060"/>
        <dbReference type="Rhea" id="RHEA-COMP:11605"/>
        <dbReference type="ChEBI" id="CHEBI:15378"/>
        <dbReference type="ChEBI" id="CHEBI:30013"/>
        <dbReference type="ChEBI" id="CHEBI:30616"/>
        <dbReference type="ChEBI" id="CHEBI:61977"/>
        <dbReference type="ChEBI" id="CHEBI:456216"/>
        <dbReference type="EC" id="2.7.11.1"/>
    </reaction>
</comment>
<gene>
    <name evidence="14" type="ORF">TTHERM_00070970</name>
</gene>
<evidence type="ECO:0000256" key="8">
    <source>
        <dbReference type="PIRSR" id="PIRSR630616-3"/>
    </source>
</evidence>
<dbReference type="AlphaFoldDB" id="I7M704"/>
<dbReference type="FunFam" id="1.10.510.10:FF:000673">
    <property type="entry name" value="CAMK family protein kinase"/>
    <property type="match status" value="1"/>
</dbReference>
<feature type="region of interest" description="Disordered" evidence="12">
    <location>
        <begin position="398"/>
        <end position="442"/>
    </location>
</feature>
<dbReference type="InParanoid" id="I7M704"/>
<evidence type="ECO:0000256" key="7">
    <source>
        <dbReference type="PIRSR" id="PIRSR630616-2"/>
    </source>
</evidence>
<dbReference type="InterPro" id="IPR008271">
    <property type="entry name" value="Ser/Thr_kinase_AS"/>
</dbReference>